<keyword evidence="2" id="KW-1185">Reference proteome</keyword>
<reference evidence="2" key="1">
    <citation type="submission" date="2017-08" db="EMBL/GenBank/DDBJ databases">
        <authorList>
            <person name="Varghese N."/>
            <person name="Submissions S."/>
        </authorList>
    </citation>
    <scope>NUCLEOTIDE SEQUENCE [LARGE SCALE GENOMIC DNA]</scope>
    <source>
        <strain evidence="2">KCTC 23107</strain>
    </source>
</reference>
<dbReference type="EMBL" id="OCPC01000004">
    <property type="protein sequence ID" value="SOE17993.1"/>
    <property type="molecule type" value="Genomic_DNA"/>
</dbReference>
<organism evidence="1 2">
    <name type="scientific">Hoeflea halophila</name>
    <dbReference type="NCBI Taxonomy" id="714899"/>
    <lineage>
        <taxon>Bacteria</taxon>
        <taxon>Pseudomonadati</taxon>
        <taxon>Pseudomonadota</taxon>
        <taxon>Alphaproteobacteria</taxon>
        <taxon>Hyphomicrobiales</taxon>
        <taxon>Rhizobiaceae</taxon>
        <taxon>Hoeflea</taxon>
    </lineage>
</organism>
<proteinExistence type="predicted"/>
<evidence type="ECO:0000313" key="2">
    <source>
        <dbReference type="Proteomes" id="UP000219465"/>
    </source>
</evidence>
<sequence>MGDLNGCEPVGYVASITVSTINPLVETVTPRIWLVDPAI</sequence>
<dbReference type="Proteomes" id="UP000219465">
    <property type="component" value="Unassembled WGS sequence"/>
</dbReference>
<name>A0A286ICX9_9HYPH</name>
<protein>
    <submittedName>
        <fullName evidence="1">Uncharacterized protein</fullName>
    </submittedName>
</protein>
<gene>
    <name evidence="1" type="ORF">SAMN05877838_2901</name>
</gene>
<dbReference type="AlphaFoldDB" id="A0A286ICX9"/>
<accession>A0A286ICX9</accession>
<evidence type="ECO:0000313" key="1">
    <source>
        <dbReference type="EMBL" id="SOE17993.1"/>
    </source>
</evidence>